<feature type="compositionally biased region" description="Low complexity" evidence="1">
    <location>
        <begin position="112"/>
        <end position="121"/>
    </location>
</feature>
<dbReference type="InterPro" id="IPR006311">
    <property type="entry name" value="TAT_signal"/>
</dbReference>
<dbReference type="SUPFAM" id="SSF51294">
    <property type="entry name" value="Hedgehog/intein (Hint) domain"/>
    <property type="match status" value="1"/>
</dbReference>
<proteinExistence type="predicted"/>
<dbReference type="PROSITE" id="PS50818">
    <property type="entry name" value="INTEIN_C_TER"/>
    <property type="match status" value="1"/>
</dbReference>
<dbReference type="EMBL" id="JANUGQ010000032">
    <property type="protein sequence ID" value="MCS0639222.1"/>
    <property type="molecule type" value="Genomic_DNA"/>
</dbReference>
<dbReference type="Gene3D" id="2.180.10.10">
    <property type="entry name" value="RHS repeat-associated core"/>
    <property type="match status" value="2"/>
</dbReference>
<evidence type="ECO:0000259" key="2">
    <source>
        <dbReference type="SMART" id="SM00306"/>
    </source>
</evidence>
<dbReference type="NCBIfam" id="TIGR03696">
    <property type="entry name" value="Rhs_assc_core"/>
    <property type="match status" value="1"/>
</dbReference>
<reference evidence="4" key="1">
    <citation type="submission" date="2022-08" db="EMBL/GenBank/DDBJ databases">
        <authorList>
            <person name="Somphong A."/>
            <person name="Phongsopitanun W."/>
        </authorList>
    </citation>
    <scope>NUCLEOTIDE SEQUENCE</scope>
    <source>
        <strain evidence="4">LP05-1</strain>
    </source>
</reference>
<evidence type="ECO:0000256" key="1">
    <source>
        <dbReference type="SAM" id="MobiDB-lite"/>
    </source>
</evidence>
<feature type="domain" description="Hint" evidence="2">
    <location>
        <begin position="2099"/>
        <end position="2200"/>
    </location>
</feature>
<dbReference type="PROSITE" id="PS51318">
    <property type="entry name" value="TAT"/>
    <property type="match status" value="1"/>
</dbReference>
<gene>
    <name evidence="4" type="ORF">NX801_26990</name>
</gene>
<name>A0ABT2CP56_9ACTN</name>
<dbReference type="PANTHER" id="PTHR32305:SF17">
    <property type="entry name" value="TRNA NUCLEASE WAPA"/>
    <property type="match status" value="1"/>
</dbReference>
<dbReference type="InterPro" id="IPR003615">
    <property type="entry name" value="HNH_nuc"/>
</dbReference>
<dbReference type="Gene3D" id="2.170.16.10">
    <property type="entry name" value="Hedgehog/Intein (Hint) domain"/>
    <property type="match status" value="1"/>
</dbReference>
<dbReference type="Pfam" id="PF05593">
    <property type="entry name" value="RHS_repeat"/>
    <property type="match status" value="1"/>
</dbReference>
<dbReference type="SMART" id="SM00306">
    <property type="entry name" value="HintN"/>
    <property type="match status" value="1"/>
</dbReference>
<feature type="region of interest" description="Disordered" evidence="1">
    <location>
        <begin position="851"/>
        <end position="870"/>
    </location>
</feature>
<feature type="region of interest" description="Disordered" evidence="1">
    <location>
        <begin position="83"/>
        <end position="121"/>
    </location>
</feature>
<feature type="compositionally biased region" description="Basic and acidic residues" evidence="1">
    <location>
        <begin position="83"/>
        <end position="104"/>
    </location>
</feature>
<dbReference type="PANTHER" id="PTHR32305">
    <property type="match status" value="1"/>
</dbReference>
<feature type="compositionally biased region" description="Polar residues" evidence="1">
    <location>
        <begin position="1037"/>
        <end position="1046"/>
    </location>
</feature>
<evidence type="ECO:0000313" key="4">
    <source>
        <dbReference type="EMBL" id="MCS0639222.1"/>
    </source>
</evidence>
<feature type="region of interest" description="Disordered" evidence="1">
    <location>
        <begin position="2291"/>
        <end position="2337"/>
    </location>
</feature>
<dbReference type="InterPro" id="IPR003587">
    <property type="entry name" value="Hint_dom_N"/>
</dbReference>
<feature type="region of interest" description="Disordered" evidence="1">
    <location>
        <begin position="1037"/>
        <end position="1065"/>
    </location>
</feature>
<dbReference type="Pfam" id="PF01844">
    <property type="entry name" value="HNH"/>
    <property type="match status" value="1"/>
</dbReference>
<evidence type="ECO:0000259" key="3">
    <source>
        <dbReference type="SMART" id="SM00507"/>
    </source>
</evidence>
<organism evidence="4 5">
    <name type="scientific">Streptomyces pyxinae</name>
    <dbReference type="NCBI Taxonomy" id="2970734"/>
    <lineage>
        <taxon>Bacteria</taxon>
        <taxon>Bacillati</taxon>
        <taxon>Actinomycetota</taxon>
        <taxon>Actinomycetes</taxon>
        <taxon>Kitasatosporales</taxon>
        <taxon>Streptomycetaceae</taxon>
        <taxon>Streptomyces</taxon>
    </lineage>
</organism>
<dbReference type="InterPro" id="IPR022385">
    <property type="entry name" value="Rhs_assc_core"/>
</dbReference>
<dbReference type="InterPro" id="IPR030934">
    <property type="entry name" value="Intein_C"/>
</dbReference>
<dbReference type="InterPro" id="IPR036844">
    <property type="entry name" value="Hint_dom_sf"/>
</dbReference>
<accession>A0ABT2CP56</accession>
<dbReference type="SMART" id="SM00507">
    <property type="entry name" value="HNHc"/>
    <property type="match status" value="1"/>
</dbReference>
<dbReference type="InterPro" id="IPR002711">
    <property type="entry name" value="HNH"/>
</dbReference>
<evidence type="ECO:0000313" key="5">
    <source>
        <dbReference type="Proteomes" id="UP001431313"/>
    </source>
</evidence>
<feature type="region of interest" description="Disordered" evidence="1">
    <location>
        <begin position="1"/>
        <end position="21"/>
    </location>
</feature>
<feature type="region of interest" description="Disordered" evidence="1">
    <location>
        <begin position="1957"/>
        <end position="1977"/>
    </location>
</feature>
<dbReference type="Pfam" id="PF07591">
    <property type="entry name" value="PT-HINT"/>
    <property type="match status" value="1"/>
</dbReference>
<dbReference type="Gene3D" id="1.10.30.50">
    <property type="match status" value="1"/>
</dbReference>
<comment type="caution">
    <text evidence="4">The sequence shown here is derived from an EMBL/GenBank/DDBJ whole genome shotgun (WGS) entry which is preliminary data.</text>
</comment>
<dbReference type="CDD" id="cd00081">
    <property type="entry name" value="Hint"/>
    <property type="match status" value="1"/>
</dbReference>
<sequence>MNPFSLPGDRSRGRGGHAAPRRRALRRHLAAVLGCALLPGLLTPVAFAAAAEPLGRPELDAPRAADVTPFRGELDRRAAEALRRGEAAGRADAERAAQDQDRRVTWPGPGSATLALPRTGTAGAAPGGLPVTLAPSGSRAGAAAGTVRATVLDQHRAAALGIRGVVLTVTGPASGGGARLGVDYTGFAGAYGGDWAGRLRLVRLPDCALTDPAKPACRTRTPLASVNHRRDERLDTPLTFPAAPAATPAPAARKASFAEKATATGKTAAGKATVGKAVTGRAPAAGRAMVLAVAAEGSSGGGDHKASPLSASATWEAGGSSGTFTWSYPLRVPPAAAGPAPDLSISYDSGSVDGRTATTNNQGSVVGEGFDLTSSFIERSYGSCDDDGQDDKHDLCWKYENASLVLNGRASELVKDDTSGQWRLKNDDASTVVHHQGTDGADNGDEDREYWTVTTGNGTVYHFGLNKLPGATTQATQSVWTVPVFGDDKDEPGYDKGAAFKDRWEKQAWRWNLDYVEDTHGNAMSYWYAAEQNHYDLLGDDDTGTPYTRGGILKEIRYGQRKDSLFAAPAASDRVLFAYAERCEKTGTGCDSLTEDTRDNWPDVPFDAECKADVKCTGNVGPSFYTRKRMTGITTEAWDSSATTPAYVPVDSWALKQKYLDPGDTGDATDQSLWLDEIRHTGRRGTAVTLPPVTFTHQWRPNRVDGNSDDILPLNRPRLYTITSETGAVTVVDYRAADCLAGRPRPKPDANTGLCYPVNWAPNGGKEKKLDWFHKYPVTSVTTSDRSGAALPVEDTYSYAGGGAWHYNDDPLTKEKDRTWSVWRGFERVTHTTGLAGRTQSRTVTVHLRGMNGDRVLGPDGKSPDPDKRKTVTVTGVKAGPLTDTEQYAGFTRETVTYNGDQEVSGTVNDPWSKRTATQHKSYADAEAYYVRTGASHARTALTNGPARDRVRTVETAYDAYGMAYQVTDKGDDDRTGDETCVRTWYARNDAKGLNNLVSRARTTAGVCGADGALDLPADASRPGDVISDTAVAYDSTSWSDTQTPTLGEPRWTGRAKGYGIDGRPQWQRLTTTGYDALGRPLVIKDTNDTTTATTAYTPAVGGPLTATTTTDAKGYATATQLDFATGAATKTTDPNKKITETEYDALGRITKVWLPNQPTSIGKKPNYVYAYGISATAPSWVSTGTLTATNAGEYNTTFEIYDGLLRTRQVQAPTTAGGRVIAETLYDERGLATTTNTDIWDEKNAPSGTLVATDGGQAPVQTDTAYDGAGRAVSAVTKTYGTARWSTRTTYTGDTVTATAPPGGQATAVVTDALGRTTERREYGGPQPAGDDFTRTAYTYTPAGQQRAVTGPDGAAWAYTYDLFGRQVTSQDPDKGASRTGYDEFDRAVTATDGRGRTLTTEYDLLGRRTGLWDGAAKTDAAKLAAWTFDTLAKGLPDASVRYENGVNQPTSRAYTQKVTSYDALYRATGSQLILPDTDPLVAAGVPKTLSSSVHYTPDGNVLQAGQPAAGGLPSEIVSYEYTPLGQPLSAAGKTGYFSGAVYSPLGDLRQLALSTSSASTAKKSYLTYEYEPGTRRLTGASVTDDVHAYKTQDLRFRQDDAGNVTSISDPTTRGGTAKADHQCFRYDGHRRLTEAWTPRTADCAAAPALTALDGAAPYWTGYTYNTAGQRTSETEHTPAGDRKTAYTYGTPAPAAQPHALTATTGARPATYTYDRAGNTTNRPGGKAQQTLTWNAEGKLATTTEATASTGYLYDASGALLIRRASGDGDTVLYLGGMEVRLTVKGATKTLSASRYYSAGDRTIAVRTATAGSTTSTLTFLAGDHHGTAGLTIDPATLAVTKRYTTPFGAPRGPKPTAWPDDKAFLGAPADTTTGLTHIGAREYDPATGQFLSVDPLLTLDQHQSLNGYSYANNTPVTLSDPSGLAPDDCGRGGFSCHPTNSGDWEVTPNSDYVKYNPGAKNTGRKPKAPSPNDIQAATNPVNIVEEAITETATYYFPKTVDYAAWRSGYNQEISAIRADHGDVTADDLIATALNLCVGPGGDKCPDGMRNILWDMEWLRISQYAGYEDRGAVVRMPVGNALRANIGSVRGMGSTCFRNSFTPETKVLMADGTAKEIKDVRVGDRVMATDPETGETAPKEIEAEIRGVGRKDLVKVTLEIGGKHVAVTATEGHPFWVPALRKWVDAGKLNVRQWLLTGAGTRVQITAIERWAQQATVYNLTVADLHTYYVLAGATPVLVHNSNCVVGGAPGSRPGKPFTPAGKGKVVDANEDKYGVPTCEICGKEVVRPKKSQRGVTPPENEWQIDHIQPKSRGGSGDPSNGQVLCRVCNREKSDN</sequence>
<dbReference type="CDD" id="cd00085">
    <property type="entry name" value="HNHc"/>
    <property type="match status" value="1"/>
</dbReference>
<dbReference type="InterPro" id="IPR031325">
    <property type="entry name" value="RHS_repeat"/>
</dbReference>
<feature type="domain" description="HNH nuclease" evidence="3">
    <location>
        <begin position="2266"/>
        <end position="2332"/>
    </location>
</feature>
<dbReference type="NCBIfam" id="TIGR01443">
    <property type="entry name" value="intein_Cterm"/>
    <property type="match status" value="1"/>
</dbReference>
<dbReference type="InterPro" id="IPR050708">
    <property type="entry name" value="T6SS_VgrG/RHS"/>
</dbReference>
<dbReference type="RefSeq" id="WP_258790553.1">
    <property type="nucleotide sequence ID" value="NZ_JANUGQ010000032.1"/>
</dbReference>
<protein>
    <submittedName>
        <fullName evidence="4">Polymorphic toxin-type HINT domain-containing protein</fullName>
    </submittedName>
</protein>
<keyword evidence="5" id="KW-1185">Reference proteome</keyword>
<dbReference type="Proteomes" id="UP001431313">
    <property type="component" value="Unassembled WGS sequence"/>
</dbReference>